<accession>A0ABS5L7M4</accession>
<dbReference type="RefSeq" id="WP_212021251.1">
    <property type="nucleotide sequence ID" value="NZ_JAAFYZ010000318.1"/>
</dbReference>
<organism evidence="1 2">
    <name type="scientific">Catenulispora pinistramenti</name>
    <dbReference type="NCBI Taxonomy" id="2705254"/>
    <lineage>
        <taxon>Bacteria</taxon>
        <taxon>Bacillati</taxon>
        <taxon>Actinomycetota</taxon>
        <taxon>Actinomycetes</taxon>
        <taxon>Catenulisporales</taxon>
        <taxon>Catenulisporaceae</taxon>
        <taxon>Catenulispora</taxon>
    </lineage>
</organism>
<protein>
    <submittedName>
        <fullName evidence="1">Uncharacterized protein</fullName>
    </submittedName>
</protein>
<keyword evidence="2" id="KW-1185">Reference proteome</keyword>
<dbReference type="Proteomes" id="UP000730482">
    <property type="component" value="Unassembled WGS sequence"/>
</dbReference>
<proteinExistence type="predicted"/>
<evidence type="ECO:0000313" key="1">
    <source>
        <dbReference type="EMBL" id="MBS2554085.1"/>
    </source>
</evidence>
<dbReference type="EMBL" id="JAAFYZ010000318">
    <property type="protein sequence ID" value="MBS2554085.1"/>
    <property type="molecule type" value="Genomic_DNA"/>
</dbReference>
<evidence type="ECO:0000313" key="2">
    <source>
        <dbReference type="Proteomes" id="UP000730482"/>
    </source>
</evidence>
<name>A0ABS5L7M4_9ACTN</name>
<comment type="caution">
    <text evidence="1">The sequence shown here is derived from an EMBL/GenBank/DDBJ whole genome shotgun (WGS) entry which is preliminary data.</text>
</comment>
<sequence>MDVVAGEWSVHPDFWVCRPGVNYVVAYARARWLASLLVRLAGGEAASADLRSAAELYGPAWAVRADGTAIAWIGPDPDDADLWAQLGPDEPVPLDFGGLAAAETGRVWW</sequence>
<reference evidence="1 2" key="1">
    <citation type="submission" date="2020-02" db="EMBL/GenBank/DDBJ databases">
        <title>Acidophilic actinobacteria isolated from forest soil.</title>
        <authorList>
            <person name="Golinska P."/>
        </authorList>
    </citation>
    <scope>NUCLEOTIDE SEQUENCE [LARGE SCALE GENOMIC DNA]</scope>
    <source>
        <strain evidence="1 2">NL8</strain>
    </source>
</reference>
<gene>
    <name evidence="1" type="ORF">KGQ19_45255</name>
</gene>